<keyword evidence="5 9" id="KW-0798">TonB box</keyword>
<dbReference type="RefSeq" id="WP_092456968.1">
    <property type="nucleotide sequence ID" value="NZ_FPCJ01000001.1"/>
</dbReference>
<comment type="similarity">
    <text evidence="8 9">Belongs to the TonB-dependent receptor family.</text>
</comment>
<dbReference type="InterPro" id="IPR008969">
    <property type="entry name" value="CarboxyPept-like_regulatory"/>
</dbReference>
<dbReference type="InterPro" id="IPR039426">
    <property type="entry name" value="TonB-dep_rcpt-like"/>
</dbReference>
<comment type="subcellular location">
    <subcellularLocation>
        <location evidence="1 8">Cell outer membrane</location>
        <topology evidence="1 8">Multi-pass membrane protein</topology>
    </subcellularLocation>
</comment>
<dbReference type="EMBL" id="FPCJ01000001">
    <property type="protein sequence ID" value="SFV28705.1"/>
    <property type="molecule type" value="Genomic_DNA"/>
</dbReference>
<keyword evidence="2 8" id="KW-0813">Transport</keyword>
<evidence type="ECO:0000259" key="12">
    <source>
        <dbReference type="Pfam" id="PF07715"/>
    </source>
</evidence>
<organism evidence="13 14">
    <name type="scientific">Thermoflavifilum thermophilum</name>
    <dbReference type="NCBI Taxonomy" id="1393122"/>
    <lineage>
        <taxon>Bacteria</taxon>
        <taxon>Pseudomonadati</taxon>
        <taxon>Bacteroidota</taxon>
        <taxon>Chitinophagia</taxon>
        <taxon>Chitinophagales</taxon>
        <taxon>Chitinophagaceae</taxon>
        <taxon>Thermoflavifilum</taxon>
    </lineage>
</organism>
<dbReference type="AlphaFoldDB" id="A0A1I7N260"/>
<gene>
    <name evidence="13" type="ORF">SAMN05660895_0390</name>
</gene>
<dbReference type="Pfam" id="PF00593">
    <property type="entry name" value="TonB_dep_Rec_b-barrel"/>
    <property type="match status" value="1"/>
</dbReference>
<keyword evidence="3 8" id="KW-1134">Transmembrane beta strand</keyword>
<dbReference type="Gene3D" id="2.60.40.1120">
    <property type="entry name" value="Carboxypeptidase-like, regulatory domain"/>
    <property type="match status" value="1"/>
</dbReference>
<keyword evidence="6 8" id="KW-0472">Membrane</keyword>
<evidence type="ECO:0000256" key="8">
    <source>
        <dbReference type="PROSITE-ProRule" id="PRU01360"/>
    </source>
</evidence>
<evidence type="ECO:0000256" key="7">
    <source>
        <dbReference type="ARBA" id="ARBA00023237"/>
    </source>
</evidence>
<evidence type="ECO:0000256" key="10">
    <source>
        <dbReference type="SAM" id="SignalP"/>
    </source>
</evidence>
<dbReference type="InterPro" id="IPR023997">
    <property type="entry name" value="TonB-dep_OMP_SusC/RagA_CS"/>
</dbReference>
<dbReference type="SUPFAM" id="SSF56935">
    <property type="entry name" value="Porins"/>
    <property type="match status" value="1"/>
</dbReference>
<evidence type="ECO:0000256" key="6">
    <source>
        <dbReference type="ARBA" id="ARBA00023136"/>
    </source>
</evidence>
<evidence type="ECO:0000256" key="4">
    <source>
        <dbReference type="ARBA" id="ARBA00022692"/>
    </source>
</evidence>
<accession>A0A1I7N260</accession>
<proteinExistence type="inferred from homology"/>
<evidence type="ECO:0000259" key="11">
    <source>
        <dbReference type="Pfam" id="PF00593"/>
    </source>
</evidence>
<evidence type="ECO:0000256" key="2">
    <source>
        <dbReference type="ARBA" id="ARBA00022448"/>
    </source>
</evidence>
<evidence type="ECO:0000256" key="9">
    <source>
        <dbReference type="RuleBase" id="RU003357"/>
    </source>
</evidence>
<reference evidence="14" key="1">
    <citation type="submission" date="2016-10" db="EMBL/GenBank/DDBJ databases">
        <authorList>
            <person name="Varghese N."/>
            <person name="Submissions S."/>
        </authorList>
    </citation>
    <scope>NUCLEOTIDE SEQUENCE [LARGE SCALE GENOMIC DNA]</scope>
    <source>
        <strain evidence="14">DSM 14807</strain>
    </source>
</reference>
<keyword evidence="10" id="KW-0732">Signal</keyword>
<dbReference type="PROSITE" id="PS52016">
    <property type="entry name" value="TONB_DEPENDENT_REC_3"/>
    <property type="match status" value="1"/>
</dbReference>
<evidence type="ECO:0000256" key="3">
    <source>
        <dbReference type="ARBA" id="ARBA00022452"/>
    </source>
</evidence>
<dbReference type="Pfam" id="PF13715">
    <property type="entry name" value="CarbopepD_reg_2"/>
    <property type="match status" value="1"/>
</dbReference>
<keyword evidence="4 8" id="KW-0812">Transmembrane</keyword>
<dbReference type="STRING" id="1393122.SAMN05660895_0390"/>
<dbReference type="InterPro" id="IPR036942">
    <property type="entry name" value="Beta-barrel_TonB_sf"/>
</dbReference>
<dbReference type="NCBIfam" id="TIGR04056">
    <property type="entry name" value="OMP_RagA_SusC"/>
    <property type="match status" value="1"/>
</dbReference>
<dbReference type="Gene3D" id="2.170.130.10">
    <property type="entry name" value="TonB-dependent receptor, plug domain"/>
    <property type="match status" value="1"/>
</dbReference>
<feature type="domain" description="TonB-dependent receptor plug" evidence="12">
    <location>
        <begin position="113"/>
        <end position="239"/>
    </location>
</feature>
<evidence type="ECO:0000313" key="13">
    <source>
        <dbReference type="EMBL" id="SFV28705.1"/>
    </source>
</evidence>
<feature type="chain" id="PRO_5011590643" evidence="10">
    <location>
        <begin position="20"/>
        <end position="1033"/>
    </location>
</feature>
<dbReference type="Proteomes" id="UP000199537">
    <property type="component" value="Unassembled WGS sequence"/>
</dbReference>
<keyword evidence="7 8" id="KW-0998">Cell outer membrane</keyword>
<feature type="signal peptide" evidence="10">
    <location>
        <begin position="1"/>
        <end position="19"/>
    </location>
</feature>
<dbReference type="NCBIfam" id="TIGR04057">
    <property type="entry name" value="SusC_RagA_signa"/>
    <property type="match status" value="1"/>
</dbReference>
<sequence length="1033" mass="113801">MKPLLLTLTFLLACMLSFAQRSIHGKVVDESGLPVIGATILVQGTQLGTTSNNNGEFSLSIPESATHLQVRSVGYEAVTIPVTAETSYTITLHATTQSLNQVVVTALGIRRDVRSLGYASQEVNAQELTVSHQPNLVNALQGRVAGVMIGSTGGGPGQGASILIRGVNSLDPGKNNQPLFVVDGIPVDNTTSTLGTTGGRGVQMTNRIADINPDDIESITVLRGGAATALYGLRGANGVIVITTKSAKAGQFRVSYDMNYSYDVIDKTPKVQSLYTQGYNGVYDSTSFWPNWGPTVADARKIDPTHPAKLFDHYKHAYTSGNQIRHTLSLSGGTDKASVSSSVSYFHQNGVLPFTYYQDISTRLSGKLVLSKKVETGTTILYANTGGNFYDADRFNEEMTYWAPRWDVRDYLTPEGTEKTYGNGNAWYKAATNKFKSYVNHVIASSYFSYQPFNWMNLTYRFGVDAYQDNRTATAPGPKGIPGEYVDDDNGQGFVHKYGINYRQLNSNLLLTLQHNWGRFGTSLRLGHDLLDRAVDEVATEGDELDIYNLFTLSNAKIIHASEYRSQYHIIGAYGELELSYDQALYLTLTGRNDWTSTLEKGNRSFFYPSANLSYIFSETMHQLPSWLSYGKIRASLAQIGKDADPYSTSIVYIPTGTPVNGVNLWTRSNAAGLQSLKPEKTTSFEIGTDLSFLNNRITLNFTWYHSISQDQIIPVATAPSTGFTSITLNAGKIRNQGIELTLQATPITSKSFSWETDINVSHNENKILSIYPGLQRIEVGSQFGYAGATVTMYYVPGGSAGDIYGSHWLRYYPDGKQPPTHVDKKAPLVIDSNGFPVRASDQQILGNSYPKWLVSWNHTLTYGNWTLSFLFDAHLNVQKYDQLNNFMAAFGIAAYTLNRNETIIFPGVHADGTPNTTPVWLGQGTGPDGKNYGAGYYRNYYRGVSENFVEDASWIRLRTLSLSYQLPARWLKGTFIKGLNIGFTGNNLWLHTHYIGFDPESSSAPAGSNANGFAGFTYPALRNFMVHLHASF</sequence>
<keyword evidence="14" id="KW-1185">Reference proteome</keyword>
<dbReference type="Gene3D" id="2.40.170.20">
    <property type="entry name" value="TonB-dependent receptor, beta-barrel domain"/>
    <property type="match status" value="1"/>
</dbReference>
<dbReference type="Pfam" id="PF07715">
    <property type="entry name" value="Plug"/>
    <property type="match status" value="1"/>
</dbReference>
<name>A0A1I7N260_9BACT</name>
<evidence type="ECO:0000256" key="1">
    <source>
        <dbReference type="ARBA" id="ARBA00004571"/>
    </source>
</evidence>
<dbReference type="InterPro" id="IPR012910">
    <property type="entry name" value="Plug_dom"/>
</dbReference>
<dbReference type="InterPro" id="IPR023996">
    <property type="entry name" value="TonB-dep_OMP_SusC/RagA"/>
</dbReference>
<dbReference type="GO" id="GO:0009279">
    <property type="term" value="C:cell outer membrane"/>
    <property type="evidence" value="ECO:0007669"/>
    <property type="project" value="UniProtKB-SubCell"/>
</dbReference>
<evidence type="ECO:0000256" key="5">
    <source>
        <dbReference type="ARBA" id="ARBA00023077"/>
    </source>
</evidence>
<dbReference type="InterPro" id="IPR000531">
    <property type="entry name" value="Beta-barrel_TonB"/>
</dbReference>
<dbReference type="OrthoDB" id="609136at2"/>
<dbReference type="InterPro" id="IPR037066">
    <property type="entry name" value="Plug_dom_sf"/>
</dbReference>
<protein>
    <submittedName>
        <fullName evidence="13">TonB-linked outer membrane protein, SusC/RagA family</fullName>
    </submittedName>
</protein>
<evidence type="ECO:0000313" key="14">
    <source>
        <dbReference type="Proteomes" id="UP000199537"/>
    </source>
</evidence>
<feature type="domain" description="TonB-dependent receptor-like beta-barrel" evidence="11">
    <location>
        <begin position="397"/>
        <end position="989"/>
    </location>
</feature>
<dbReference type="SUPFAM" id="SSF49464">
    <property type="entry name" value="Carboxypeptidase regulatory domain-like"/>
    <property type="match status" value="1"/>
</dbReference>